<reference evidence="1 2" key="1">
    <citation type="journal article" date="2015" name="Nature">
        <title>rRNA introns, odd ribosomes, and small enigmatic genomes across a large radiation of phyla.</title>
        <authorList>
            <person name="Brown C.T."/>
            <person name="Hug L.A."/>
            <person name="Thomas B.C."/>
            <person name="Sharon I."/>
            <person name="Castelle C.J."/>
            <person name="Singh A."/>
            <person name="Wilkins M.J."/>
            <person name="Williams K.H."/>
            <person name="Banfield J.F."/>
        </authorList>
    </citation>
    <scope>NUCLEOTIDE SEQUENCE [LARGE SCALE GENOMIC DNA]</scope>
</reference>
<dbReference type="Proteomes" id="UP000034349">
    <property type="component" value="Unassembled WGS sequence"/>
</dbReference>
<gene>
    <name evidence="1" type="ORF">UR23_C0042G0005</name>
</gene>
<dbReference type="AlphaFoldDB" id="A0A0F9YQ36"/>
<protein>
    <submittedName>
        <fullName evidence="1">Uncharacterized protein</fullName>
    </submittedName>
</protein>
<evidence type="ECO:0000313" key="1">
    <source>
        <dbReference type="EMBL" id="KKP33498.1"/>
    </source>
</evidence>
<dbReference type="EMBL" id="LBOK01000042">
    <property type="protein sequence ID" value="KKP33498.1"/>
    <property type="molecule type" value="Genomic_DNA"/>
</dbReference>
<comment type="caution">
    <text evidence="1">The sequence shown here is derived from an EMBL/GenBank/DDBJ whole genome shotgun (WGS) entry which is preliminary data.</text>
</comment>
<name>A0A0F9YQ36_9BACT</name>
<organism evidence="1 2">
    <name type="scientific">Candidatus Roizmanbacteria bacterium GW2011_GWA2_32_13</name>
    <dbReference type="NCBI Taxonomy" id="1618475"/>
    <lineage>
        <taxon>Bacteria</taxon>
        <taxon>Candidatus Roizmaniibacteriota</taxon>
    </lineage>
</organism>
<sequence>MQEPISQPVRVVEKAPGKVERVVTKARELTQKGEEWFKNKWEKVTGKKPTEVRQVLKDIEGADETVLLTDEIEKPNQKVEGTPEEQIFSKPIKSVIESYGGVTGLSGEGSDKIAYNVGTDKVALIHKENVAPKENSAEFYKSQYYLHQILHILMPDNFPQVRMASGNNFIIVDRVPDTEDFIRAKEIKKKLIGTWAIEDETWFNDKTKQIKNLDSFKEMKSLLDDILLPYTDRTGDELALPNNTVVVDGKPISIELFFPHNNISQIIKEDNLFRIISERLNNKQITEKEGEIIKIFYERYKLNVNKCLNEKR</sequence>
<proteinExistence type="predicted"/>
<evidence type="ECO:0000313" key="2">
    <source>
        <dbReference type="Proteomes" id="UP000034349"/>
    </source>
</evidence>
<accession>A0A0F9YQ36</accession>